<keyword evidence="12" id="KW-1185">Reference proteome</keyword>
<evidence type="ECO:0000256" key="6">
    <source>
        <dbReference type="ARBA" id="ARBA00022989"/>
    </source>
</evidence>
<keyword evidence="4" id="KW-0677">Repeat</keyword>
<evidence type="ECO:0000256" key="7">
    <source>
        <dbReference type="ARBA" id="ARBA00023136"/>
    </source>
</evidence>
<dbReference type="GO" id="GO:0016339">
    <property type="term" value="P:calcium-dependent cell-cell adhesion via plasma membrane cell adhesion molecules"/>
    <property type="evidence" value="ECO:0007669"/>
    <property type="project" value="TreeGrafter"/>
</dbReference>
<dbReference type="Proteomes" id="UP000678499">
    <property type="component" value="Unassembled WGS sequence"/>
</dbReference>
<dbReference type="CDD" id="cd11304">
    <property type="entry name" value="Cadherin_repeat"/>
    <property type="match status" value="2"/>
</dbReference>
<name>A0A7R9BLI8_9CRUS</name>
<keyword evidence="2" id="KW-0812">Transmembrane</keyword>
<feature type="signal peptide" evidence="9">
    <location>
        <begin position="1"/>
        <end position="28"/>
    </location>
</feature>
<dbReference type="Pfam" id="PF00028">
    <property type="entry name" value="Cadherin"/>
    <property type="match status" value="1"/>
</dbReference>
<dbReference type="GO" id="GO:0007156">
    <property type="term" value="P:homophilic cell adhesion via plasma membrane adhesion molecules"/>
    <property type="evidence" value="ECO:0007669"/>
    <property type="project" value="InterPro"/>
</dbReference>
<evidence type="ECO:0000313" key="12">
    <source>
        <dbReference type="Proteomes" id="UP000678499"/>
    </source>
</evidence>
<protein>
    <recommendedName>
        <fullName evidence="10">Cadherin domain-containing protein</fullName>
    </recommendedName>
</protein>
<dbReference type="Gene3D" id="2.60.40.60">
    <property type="entry name" value="Cadherins"/>
    <property type="match status" value="2"/>
</dbReference>
<evidence type="ECO:0000256" key="4">
    <source>
        <dbReference type="ARBA" id="ARBA00022737"/>
    </source>
</evidence>
<comment type="subcellular location">
    <subcellularLocation>
        <location evidence="1">Membrane</location>
        <topology evidence="1">Single-pass membrane protein</topology>
    </subcellularLocation>
</comment>
<evidence type="ECO:0000256" key="3">
    <source>
        <dbReference type="ARBA" id="ARBA00022729"/>
    </source>
</evidence>
<dbReference type="EMBL" id="CAJPEX010000684">
    <property type="protein sequence ID" value="CAG0916856.1"/>
    <property type="molecule type" value="Genomic_DNA"/>
</dbReference>
<dbReference type="SUPFAM" id="SSF49313">
    <property type="entry name" value="Cadherin-like"/>
    <property type="match status" value="2"/>
</dbReference>
<dbReference type="GO" id="GO:0005912">
    <property type="term" value="C:adherens junction"/>
    <property type="evidence" value="ECO:0007669"/>
    <property type="project" value="TreeGrafter"/>
</dbReference>
<dbReference type="EMBL" id="OA882721">
    <property type="protein sequence ID" value="CAD7276704.1"/>
    <property type="molecule type" value="Genomic_DNA"/>
</dbReference>
<feature type="domain" description="Cadherin" evidence="10">
    <location>
        <begin position="43"/>
        <end position="132"/>
    </location>
</feature>
<dbReference type="GO" id="GO:0045296">
    <property type="term" value="F:cadherin binding"/>
    <property type="evidence" value="ECO:0007669"/>
    <property type="project" value="TreeGrafter"/>
</dbReference>
<keyword evidence="7" id="KW-0472">Membrane</keyword>
<dbReference type="GO" id="GO:0044331">
    <property type="term" value="P:cell-cell adhesion mediated by cadherin"/>
    <property type="evidence" value="ECO:0007669"/>
    <property type="project" value="TreeGrafter"/>
</dbReference>
<evidence type="ECO:0000256" key="8">
    <source>
        <dbReference type="PROSITE-ProRule" id="PRU00043"/>
    </source>
</evidence>
<sequence length="357" mass="39382">MQLKLSRKHFFAFVTIVGALLLDHGALANFAPRFTADMNGHLIPESTPVHSSVYKLEGEDPENDPLRFGILNSNLFSVEPITGVVRLLRKLDRESQMDLRLNLTLVDSEPSNQVVQSIVAFVLDENDTPPKVSGLPYELRVPEDTKSGTVLAQFTVFDADLVNDGLSVRCEQETGSSSSKNDMFRLDPDTGILETAKELDREILVPSGLLILPVAVMDESFLGEMAKEPASFQLSQTTMAKRSLNDVKNVCSRVCASGPVSVISRVRCVTQGYETKWRGFPDLHQLMGNRNDASSFKNGGKKMLFKIPVWRSSISKRLQDSVRPTSALLPSSTPSYSGGSGRFKFDPLSELSRVKTN</sequence>
<dbReference type="InterPro" id="IPR002126">
    <property type="entry name" value="Cadherin-like_dom"/>
</dbReference>
<evidence type="ECO:0000256" key="5">
    <source>
        <dbReference type="ARBA" id="ARBA00022837"/>
    </source>
</evidence>
<keyword evidence="6" id="KW-1133">Transmembrane helix</keyword>
<dbReference type="GO" id="GO:0000902">
    <property type="term" value="P:cell morphogenesis"/>
    <property type="evidence" value="ECO:0007669"/>
    <property type="project" value="TreeGrafter"/>
</dbReference>
<organism evidence="11">
    <name type="scientific">Notodromas monacha</name>
    <dbReference type="NCBI Taxonomy" id="399045"/>
    <lineage>
        <taxon>Eukaryota</taxon>
        <taxon>Metazoa</taxon>
        <taxon>Ecdysozoa</taxon>
        <taxon>Arthropoda</taxon>
        <taxon>Crustacea</taxon>
        <taxon>Oligostraca</taxon>
        <taxon>Ostracoda</taxon>
        <taxon>Podocopa</taxon>
        <taxon>Podocopida</taxon>
        <taxon>Cypridocopina</taxon>
        <taxon>Cypridoidea</taxon>
        <taxon>Cyprididae</taxon>
        <taxon>Notodromas</taxon>
    </lineage>
</organism>
<dbReference type="GO" id="GO:0016342">
    <property type="term" value="C:catenin complex"/>
    <property type="evidence" value="ECO:0007669"/>
    <property type="project" value="TreeGrafter"/>
</dbReference>
<keyword evidence="3 9" id="KW-0732">Signal</keyword>
<keyword evidence="5 8" id="KW-0106">Calcium</keyword>
<dbReference type="GO" id="GO:0008013">
    <property type="term" value="F:beta-catenin binding"/>
    <property type="evidence" value="ECO:0007669"/>
    <property type="project" value="TreeGrafter"/>
</dbReference>
<dbReference type="PANTHER" id="PTHR24027:SF422">
    <property type="entry name" value="CADHERIN DOMAIN-CONTAINING PROTEIN"/>
    <property type="match status" value="1"/>
</dbReference>
<dbReference type="OrthoDB" id="9990384at2759"/>
<dbReference type="InterPro" id="IPR015919">
    <property type="entry name" value="Cadherin-like_sf"/>
</dbReference>
<dbReference type="GO" id="GO:0016477">
    <property type="term" value="P:cell migration"/>
    <property type="evidence" value="ECO:0007669"/>
    <property type="project" value="TreeGrafter"/>
</dbReference>
<dbReference type="GO" id="GO:0005509">
    <property type="term" value="F:calcium ion binding"/>
    <property type="evidence" value="ECO:0007669"/>
    <property type="project" value="UniProtKB-UniRule"/>
</dbReference>
<dbReference type="AlphaFoldDB" id="A0A7R9BLI8"/>
<evidence type="ECO:0000256" key="1">
    <source>
        <dbReference type="ARBA" id="ARBA00004167"/>
    </source>
</evidence>
<feature type="domain" description="Cadherin" evidence="10">
    <location>
        <begin position="133"/>
        <end position="261"/>
    </location>
</feature>
<evidence type="ECO:0000313" key="11">
    <source>
        <dbReference type="EMBL" id="CAD7276704.1"/>
    </source>
</evidence>
<feature type="chain" id="PRO_5036210096" description="Cadherin domain-containing protein" evidence="9">
    <location>
        <begin position="29"/>
        <end position="357"/>
    </location>
</feature>
<evidence type="ECO:0000256" key="2">
    <source>
        <dbReference type="ARBA" id="ARBA00022692"/>
    </source>
</evidence>
<reference evidence="11" key="1">
    <citation type="submission" date="2020-11" db="EMBL/GenBank/DDBJ databases">
        <authorList>
            <person name="Tran Van P."/>
        </authorList>
    </citation>
    <scope>NUCLEOTIDE SEQUENCE</scope>
</reference>
<gene>
    <name evidence="11" type="ORF">NMOB1V02_LOCUS4455</name>
</gene>
<dbReference type="GO" id="GO:0034332">
    <property type="term" value="P:adherens junction organization"/>
    <property type="evidence" value="ECO:0007669"/>
    <property type="project" value="TreeGrafter"/>
</dbReference>
<evidence type="ECO:0000259" key="10">
    <source>
        <dbReference type="PROSITE" id="PS50268"/>
    </source>
</evidence>
<dbReference type="InterPro" id="IPR039808">
    <property type="entry name" value="Cadherin"/>
</dbReference>
<dbReference type="SMART" id="SM00112">
    <property type="entry name" value="CA"/>
    <property type="match status" value="2"/>
</dbReference>
<dbReference type="PROSITE" id="PS50268">
    <property type="entry name" value="CADHERIN_2"/>
    <property type="match status" value="2"/>
</dbReference>
<evidence type="ECO:0000256" key="9">
    <source>
        <dbReference type="SAM" id="SignalP"/>
    </source>
</evidence>
<accession>A0A7R9BLI8</accession>
<dbReference type="PANTHER" id="PTHR24027">
    <property type="entry name" value="CADHERIN-23"/>
    <property type="match status" value="1"/>
</dbReference>
<dbReference type="GO" id="GO:0007043">
    <property type="term" value="P:cell-cell junction assembly"/>
    <property type="evidence" value="ECO:0007669"/>
    <property type="project" value="TreeGrafter"/>
</dbReference>
<proteinExistence type="predicted"/>
<dbReference type="PRINTS" id="PR00205">
    <property type="entry name" value="CADHERIN"/>
</dbReference>